<sequence>MKIQRPPNKTEVMSNCPVVTCKYESDSCLKWSFVSNNPKNITYMCVGNPMKKSGCFQQDIEAEDIKEYLKIIVCLCNEDRCNGVLAQYAHFRIIAYAFIFLKLYHYTFKII</sequence>
<gene>
    <name evidence="1" type="ORF">X975_13310</name>
</gene>
<reference evidence="1 2" key="1">
    <citation type="submission" date="2013-11" db="EMBL/GenBank/DDBJ databases">
        <title>Genome sequencing of Stegodyphus mimosarum.</title>
        <authorList>
            <person name="Bechsgaard J."/>
        </authorList>
    </citation>
    <scope>NUCLEOTIDE SEQUENCE [LARGE SCALE GENOMIC DNA]</scope>
</reference>
<feature type="non-terminal residue" evidence="1">
    <location>
        <position position="111"/>
    </location>
</feature>
<keyword evidence="2" id="KW-1185">Reference proteome</keyword>
<evidence type="ECO:0000313" key="2">
    <source>
        <dbReference type="Proteomes" id="UP000054359"/>
    </source>
</evidence>
<dbReference type="Proteomes" id="UP000054359">
    <property type="component" value="Unassembled WGS sequence"/>
</dbReference>
<accession>A0A087TIG7</accession>
<organism evidence="1 2">
    <name type="scientific">Stegodyphus mimosarum</name>
    <name type="common">African social velvet spider</name>
    <dbReference type="NCBI Taxonomy" id="407821"/>
    <lineage>
        <taxon>Eukaryota</taxon>
        <taxon>Metazoa</taxon>
        <taxon>Ecdysozoa</taxon>
        <taxon>Arthropoda</taxon>
        <taxon>Chelicerata</taxon>
        <taxon>Arachnida</taxon>
        <taxon>Araneae</taxon>
        <taxon>Araneomorphae</taxon>
        <taxon>Entelegynae</taxon>
        <taxon>Eresoidea</taxon>
        <taxon>Eresidae</taxon>
        <taxon>Stegodyphus</taxon>
    </lineage>
</organism>
<dbReference type="EMBL" id="KK115356">
    <property type="protein sequence ID" value="KFM64906.1"/>
    <property type="molecule type" value="Genomic_DNA"/>
</dbReference>
<evidence type="ECO:0000313" key="1">
    <source>
        <dbReference type="EMBL" id="KFM64906.1"/>
    </source>
</evidence>
<proteinExistence type="predicted"/>
<name>A0A087TIG7_STEMI</name>
<protein>
    <submittedName>
        <fullName evidence="1">Uncharacterized protein</fullName>
    </submittedName>
</protein>
<dbReference type="OrthoDB" id="6437177at2759"/>
<dbReference type="AlphaFoldDB" id="A0A087TIG7"/>